<dbReference type="RefSeq" id="WP_038372686.1">
    <property type="nucleotide sequence ID" value="NZ_KK069995.1"/>
</dbReference>
<comment type="caution">
    <text evidence="2">The sequence shown here is derived from an EMBL/GenBank/DDBJ whole genome shotgun (WGS) entry which is preliminary data.</text>
</comment>
<dbReference type="InterPro" id="IPR003673">
    <property type="entry name" value="CoA-Trfase_fam_III"/>
</dbReference>
<dbReference type="OrthoDB" id="9058532at2"/>
<dbReference type="Proteomes" id="UP000023067">
    <property type="component" value="Unassembled WGS sequence"/>
</dbReference>
<sequence>MPSAPAPLWSGPLDVDGLAQGSVRAAADAVVRLAAARGARIAVTTSPRAVGLAFAAVDHLRIDGEPTHPWAPLSGFFAAADGWVRLHGNYPHHAAAIRGVFDLPGAEGDAQQERQRIAERIGALPAHEVEDRVVTAGGIAAAVRTPQQWRAHPQARAMAGTPWVGVEPGGPARPLPSLPVPAGDRPLAGLRVLDLTRVIAGPTASQLLGCLGADVLRLDPPHRPELLDAHLSTGMGKRSGLLDLRRDAAVLHEELLPAADVLLLGYRPGALDRFGLEPAALAAAHPGLVVGSLSAWGSVGPWGRRAGFDSIVQAATGIAVASAADPARPGALPVQALDHATGFRLAAAVMDLLAQRRGGLVRASLLGAAHELLGAPAADDRPGSPSGPAADDRAGSPSGTAADGPLGTPAAAGSPSGSTAAPVFAPGPEPVEDDLIEQDTPHGRVRAVPPPLRVDGARVHGPIGRSGGADIRWSQG</sequence>
<feature type="region of interest" description="Disordered" evidence="1">
    <location>
        <begin position="376"/>
        <end position="476"/>
    </location>
</feature>
<dbReference type="SUPFAM" id="SSF89796">
    <property type="entry name" value="CoA-transferase family III (CaiB/BaiF)"/>
    <property type="match status" value="2"/>
</dbReference>
<gene>
    <name evidence="2" type="ORF">BF93_00805</name>
</gene>
<reference evidence="2 3" key="1">
    <citation type="submission" date="2014-02" db="EMBL/GenBank/DDBJ databases">
        <title>Genome sequence of Brachybacterium phenoliresistens strain W13A50.</title>
        <authorList>
            <person name="Wang X."/>
        </authorList>
    </citation>
    <scope>NUCLEOTIDE SEQUENCE [LARGE SCALE GENOMIC DNA]</scope>
    <source>
        <strain evidence="2 3">W13A50</strain>
    </source>
</reference>
<dbReference type="Gene3D" id="3.40.50.10540">
    <property type="entry name" value="Crotonobetainyl-coa:carnitine coa-transferase, domain 1"/>
    <property type="match status" value="2"/>
</dbReference>
<protein>
    <submittedName>
        <fullName evidence="2">Acyl-CoA transferase</fullName>
    </submittedName>
</protein>
<dbReference type="EMBL" id="JDYK01000010">
    <property type="protein sequence ID" value="EWS80936.1"/>
    <property type="molecule type" value="Genomic_DNA"/>
</dbReference>
<evidence type="ECO:0000313" key="2">
    <source>
        <dbReference type="EMBL" id="EWS80936.1"/>
    </source>
</evidence>
<organism evidence="2 3">
    <name type="scientific">Brachybacterium phenoliresistens</name>
    <dbReference type="NCBI Taxonomy" id="396014"/>
    <lineage>
        <taxon>Bacteria</taxon>
        <taxon>Bacillati</taxon>
        <taxon>Actinomycetota</taxon>
        <taxon>Actinomycetes</taxon>
        <taxon>Micrococcales</taxon>
        <taxon>Dermabacteraceae</taxon>
        <taxon>Brachybacterium</taxon>
    </lineage>
</organism>
<accession>Z9JT13</accession>
<keyword evidence="2" id="KW-0808">Transferase</keyword>
<dbReference type="AlphaFoldDB" id="Z9JT13"/>
<dbReference type="eggNOG" id="COG1804">
    <property type="taxonomic scope" value="Bacteria"/>
</dbReference>
<dbReference type="Pfam" id="PF02515">
    <property type="entry name" value="CoA_transf_3"/>
    <property type="match status" value="2"/>
</dbReference>
<name>Z9JT13_9MICO</name>
<dbReference type="PANTHER" id="PTHR48228">
    <property type="entry name" value="SUCCINYL-COA--D-CITRAMALATE COA-TRANSFERASE"/>
    <property type="match status" value="1"/>
</dbReference>
<dbReference type="InterPro" id="IPR044855">
    <property type="entry name" value="CoA-Trfase_III_dom3_sf"/>
</dbReference>
<keyword evidence="3" id="KW-1185">Reference proteome</keyword>
<dbReference type="InterPro" id="IPR050509">
    <property type="entry name" value="CoA-transferase_III"/>
</dbReference>
<dbReference type="GO" id="GO:0016740">
    <property type="term" value="F:transferase activity"/>
    <property type="evidence" value="ECO:0007669"/>
    <property type="project" value="UniProtKB-KW"/>
</dbReference>
<dbReference type="HOGENOM" id="CLU_021588_0_1_11"/>
<dbReference type="Gene3D" id="3.30.1540.10">
    <property type="entry name" value="formyl-coa transferase, domain 3"/>
    <property type="match status" value="1"/>
</dbReference>
<dbReference type="PANTHER" id="PTHR48228:SF4">
    <property type="entry name" value="BLR3030 PROTEIN"/>
    <property type="match status" value="1"/>
</dbReference>
<dbReference type="InterPro" id="IPR023606">
    <property type="entry name" value="CoA-Trfase_III_dom_1_sf"/>
</dbReference>
<feature type="compositionally biased region" description="Low complexity" evidence="1">
    <location>
        <begin position="407"/>
        <end position="422"/>
    </location>
</feature>
<dbReference type="PATRIC" id="fig|396014.3.peg.2200"/>
<dbReference type="STRING" id="396014.BF93_00805"/>
<proteinExistence type="predicted"/>
<evidence type="ECO:0000313" key="3">
    <source>
        <dbReference type="Proteomes" id="UP000023067"/>
    </source>
</evidence>
<evidence type="ECO:0000256" key="1">
    <source>
        <dbReference type="SAM" id="MobiDB-lite"/>
    </source>
</evidence>